<proteinExistence type="predicted"/>
<protein>
    <submittedName>
        <fullName evidence="1">Uncharacterized protein</fullName>
    </submittedName>
</protein>
<accession>A0A0P6GZB8</accession>
<dbReference type="AlphaFoldDB" id="A0A0P6GZB8"/>
<reference evidence="1" key="1">
    <citation type="submission" date="2015-10" db="EMBL/GenBank/DDBJ databases">
        <title>EvidentialGene: Evidence-directed Construction of Complete mRNA Transcriptomes without Genomes.</title>
        <authorList>
            <person name="Gilbert D.G."/>
        </authorList>
    </citation>
    <scope>NUCLEOTIDE SEQUENCE</scope>
</reference>
<organism evidence="1">
    <name type="scientific">Daphnia magna</name>
    <dbReference type="NCBI Taxonomy" id="35525"/>
    <lineage>
        <taxon>Eukaryota</taxon>
        <taxon>Metazoa</taxon>
        <taxon>Ecdysozoa</taxon>
        <taxon>Arthropoda</taxon>
        <taxon>Crustacea</taxon>
        <taxon>Branchiopoda</taxon>
        <taxon>Diplostraca</taxon>
        <taxon>Cladocera</taxon>
        <taxon>Anomopoda</taxon>
        <taxon>Daphniidae</taxon>
        <taxon>Daphnia</taxon>
    </lineage>
</organism>
<evidence type="ECO:0000313" key="1">
    <source>
        <dbReference type="EMBL" id="JAN67939.1"/>
    </source>
</evidence>
<dbReference type="EMBL" id="GDIQ01026798">
    <property type="protein sequence ID" value="JAN67939.1"/>
    <property type="molecule type" value="Transcribed_RNA"/>
</dbReference>
<name>A0A0P6GZB8_9CRUS</name>
<sequence length="66" mass="7727">MVKECRSFCLLGYYPFLFPSKVIIISRRRAINSNDMLTPRQRDGSQMETLARCARAKIFSPQSYTY</sequence>